<sequence length="117" mass="12227">MAEQTIQAYFRSEDEADGAALKLQALRADQIRVELLPDDRDDSGILNTAGFFGLGTQGINGTSGGGAGVVAASAFSNDALERENGGDDIARAVLTARVDENVYMQALHAIRESGGNV</sequence>
<keyword evidence="2" id="KW-1185">Reference proteome</keyword>
<protein>
    <recommendedName>
        <fullName evidence="3">Heat induced stress protein YflT</fullName>
    </recommendedName>
</protein>
<dbReference type="RefSeq" id="WP_138787638.1">
    <property type="nucleotide sequence ID" value="NZ_JBHTGQ010000002.1"/>
</dbReference>
<evidence type="ECO:0008006" key="3">
    <source>
        <dbReference type="Google" id="ProtNLM"/>
    </source>
</evidence>
<comment type="caution">
    <text evidence="1">The sequence shown here is derived from an EMBL/GenBank/DDBJ whole genome shotgun (WGS) entry which is preliminary data.</text>
</comment>
<name>A0ABW2V1A3_9BACL</name>
<gene>
    <name evidence="1" type="ORF">ACFQWB_01295</name>
</gene>
<organism evidence="1 2">
    <name type="scientific">Paenibacillus thermoaerophilus</name>
    <dbReference type="NCBI Taxonomy" id="1215385"/>
    <lineage>
        <taxon>Bacteria</taxon>
        <taxon>Bacillati</taxon>
        <taxon>Bacillota</taxon>
        <taxon>Bacilli</taxon>
        <taxon>Bacillales</taxon>
        <taxon>Paenibacillaceae</taxon>
        <taxon>Paenibacillus</taxon>
    </lineage>
</organism>
<accession>A0ABW2V1A3</accession>
<dbReference type="EMBL" id="JBHTGQ010000002">
    <property type="protein sequence ID" value="MFC7748580.1"/>
    <property type="molecule type" value="Genomic_DNA"/>
</dbReference>
<dbReference type="Proteomes" id="UP001596528">
    <property type="component" value="Unassembled WGS sequence"/>
</dbReference>
<proteinExistence type="predicted"/>
<evidence type="ECO:0000313" key="1">
    <source>
        <dbReference type="EMBL" id="MFC7748580.1"/>
    </source>
</evidence>
<reference evidence="2" key="1">
    <citation type="journal article" date="2019" name="Int. J. Syst. Evol. Microbiol.">
        <title>The Global Catalogue of Microorganisms (GCM) 10K type strain sequencing project: providing services to taxonomists for standard genome sequencing and annotation.</title>
        <authorList>
            <consortium name="The Broad Institute Genomics Platform"/>
            <consortium name="The Broad Institute Genome Sequencing Center for Infectious Disease"/>
            <person name="Wu L."/>
            <person name="Ma J."/>
        </authorList>
    </citation>
    <scope>NUCLEOTIDE SEQUENCE [LARGE SCALE GENOMIC DNA]</scope>
    <source>
        <strain evidence="2">JCM 18657</strain>
    </source>
</reference>
<evidence type="ECO:0000313" key="2">
    <source>
        <dbReference type="Proteomes" id="UP001596528"/>
    </source>
</evidence>